<organism evidence="7 8">
    <name type="scientific">Candidatus Liptonbacteria bacterium RIFCSPLOWO2_01_FULL_52_25</name>
    <dbReference type="NCBI Taxonomy" id="1798650"/>
    <lineage>
        <taxon>Bacteria</taxon>
        <taxon>Candidatus Liptoniibacteriota</taxon>
    </lineage>
</organism>
<reference evidence="7 8" key="1">
    <citation type="journal article" date="2016" name="Nat. Commun.">
        <title>Thousands of microbial genomes shed light on interconnected biogeochemical processes in an aquifer system.</title>
        <authorList>
            <person name="Anantharaman K."/>
            <person name="Brown C.T."/>
            <person name="Hug L.A."/>
            <person name="Sharon I."/>
            <person name="Castelle C.J."/>
            <person name="Probst A.J."/>
            <person name="Thomas B.C."/>
            <person name="Singh A."/>
            <person name="Wilkins M.J."/>
            <person name="Karaoz U."/>
            <person name="Brodie E.L."/>
            <person name="Williams K.H."/>
            <person name="Hubbard S.S."/>
            <person name="Banfield J.F."/>
        </authorList>
    </citation>
    <scope>NUCLEOTIDE SEQUENCE [LARGE SCALE GENOMIC DNA]</scope>
</reference>
<name>A0A1G2CFX0_9BACT</name>
<evidence type="ECO:0000313" key="7">
    <source>
        <dbReference type="EMBL" id="OGZ00127.1"/>
    </source>
</evidence>
<comment type="caution">
    <text evidence="7">The sequence shown here is derived from an EMBL/GenBank/DDBJ whole genome shotgun (WGS) entry which is preliminary data.</text>
</comment>
<evidence type="ECO:0000313" key="8">
    <source>
        <dbReference type="Proteomes" id="UP000178880"/>
    </source>
</evidence>
<accession>A0A1G2CFX0</accession>
<feature type="transmembrane region" description="Helical" evidence="6">
    <location>
        <begin position="158"/>
        <end position="177"/>
    </location>
</feature>
<feature type="transmembrane region" description="Helical" evidence="6">
    <location>
        <begin position="55"/>
        <end position="74"/>
    </location>
</feature>
<gene>
    <name evidence="7" type="ORF">A2945_00345</name>
</gene>
<dbReference type="Proteomes" id="UP000178880">
    <property type="component" value="Unassembled WGS sequence"/>
</dbReference>
<feature type="transmembrane region" description="Helical" evidence="6">
    <location>
        <begin position="94"/>
        <end position="116"/>
    </location>
</feature>
<evidence type="ECO:0000256" key="5">
    <source>
        <dbReference type="ARBA" id="ARBA00023136"/>
    </source>
</evidence>
<dbReference type="GO" id="GO:0005886">
    <property type="term" value="C:plasma membrane"/>
    <property type="evidence" value="ECO:0007669"/>
    <property type="project" value="UniProtKB-SubCell"/>
</dbReference>
<evidence type="ECO:0000256" key="4">
    <source>
        <dbReference type="ARBA" id="ARBA00022989"/>
    </source>
</evidence>
<dbReference type="AlphaFoldDB" id="A0A1G2CFX0"/>
<dbReference type="PANTHER" id="PTHR30250">
    <property type="entry name" value="PST FAMILY PREDICTED COLANIC ACID TRANSPORTER"/>
    <property type="match status" value="1"/>
</dbReference>
<evidence type="ECO:0000256" key="3">
    <source>
        <dbReference type="ARBA" id="ARBA00022692"/>
    </source>
</evidence>
<keyword evidence="4 6" id="KW-1133">Transmembrane helix</keyword>
<dbReference type="InterPro" id="IPR050833">
    <property type="entry name" value="Poly_Biosynth_Transport"/>
</dbReference>
<dbReference type="STRING" id="1798650.A2945_00345"/>
<feature type="transmembrane region" description="Helical" evidence="6">
    <location>
        <begin position="454"/>
        <end position="472"/>
    </location>
</feature>
<feature type="transmembrane region" description="Helical" evidence="6">
    <location>
        <begin position="228"/>
        <end position="253"/>
    </location>
</feature>
<keyword evidence="5 6" id="KW-0472">Membrane</keyword>
<protein>
    <submittedName>
        <fullName evidence="7">Uncharacterized protein</fullName>
    </submittedName>
</protein>
<keyword evidence="2" id="KW-1003">Cell membrane</keyword>
<dbReference type="Pfam" id="PF01943">
    <property type="entry name" value="Polysacc_synt"/>
    <property type="match status" value="1"/>
</dbReference>
<feature type="transmembrane region" description="Helical" evidence="6">
    <location>
        <begin position="273"/>
        <end position="293"/>
    </location>
</feature>
<keyword evidence="3 6" id="KW-0812">Transmembrane</keyword>
<proteinExistence type="predicted"/>
<feature type="transmembrane region" description="Helical" evidence="6">
    <location>
        <begin position="397"/>
        <end position="418"/>
    </location>
</feature>
<feature type="transmembrane region" description="Helical" evidence="6">
    <location>
        <begin position="189"/>
        <end position="207"/>
    </location>
</feature>
<dbReference type="InterPro" id="IPR002797">
    <property type="entry name" value="Polysacc_synth"/>
</dbReference>
<feature type="transmembrane region" description="Helical" evidence="6">
    <location>
        <begin position="305"/>
        <end position="324"/>
    </location>
</feature>
<feature type="transmembrane region" description="Helical" evidence="6">
    <location>
        <begin position="128"/>
        <end position="146"/>
    </location>
</feature>
<evidence type="ECO:0000256" key="6">
    <source>
        <dbReference type="SAM" id="Phobius"/>
    </source>
</evidence>
<comment type="subcellular location">
    <subcellularLocation>
        <location evidence="1">Cell membrane</location>
        <topology evidence="1">Multi-pass membrane protein</topology>
    </subcellularLocation>
</comment>
<feature type="transmembrane region" description="Helical" evidence="6">
    <location>
        <begin position="372"/>
        <end position="391"/>
    </location>
</feature>
<sequence length="496" mass="54333">MLKKIKGFLFENSTTRQTVAKGAFWLTVSNVGGRLLRSVIIIYAARVLGAEGWGVFSYAITLAAFLTMFTGFGIDPVLVRETAKLSTHEERSRLVATTLAIKLVLMTLGVLVVLFIAPHFTTIPEAKILLPIIVFVIIFDGFREFGHSLIRGLEKTQWEACIFILTNIGIVAFGFLFLRLDPTPRSFTYAYAFGTGVGALAAFLYLWKYIKHAYSCFSAKLVKPLLRSAWPFAATSALAILLTNTDILIISWLRSASDVGLYSAATRIVQLFYLLPVILQTSIMPIFARLANVDSHKFRTVFERTIGMAYLVAIPISFGGFALGKEIMTLVFGGTFAPAAGVFGILMLTMIVDFPAVILAGALFAHDRQKSLITVAAIAGISNVVLDILLIPRFGIIGSAYATFFAQIFANAYLWYVMKKINYFEVLPSLKKVVASSVIISAAAYVLVAAGANVIFAILASAILYFALLKFFKEPLLDEVRLIFGVKTPNEKTALS</sequence>
<feature type="transmembrane region" description="Helical" evidence="6">
    <location>
        <begin position="336"/>
        <end position="365"/>
    </location>
</feature>
<evidence type="ECO:0000256" key="1">
    <source>
        <dbReference type="ARBA" id="ARBA00004651"/>
    </source>
</evidence>
<dbReference type="CDD" id="cd13128">
    <property type="entry name" value="MATE_Wzx_like"/>
    <property type="match status" value="1"/>
</dbReference>
<evidence type="ECO:0000256" key="2">
    <source>
        <dbReference type="ARBA" id="ARBA00022475"/>
    </source>
</evidence>
<dbReference type="EMBL" id="MHLA01000007">
    <property type="protein sequence ID" value="OGZ00127.1"/>
    <property type="molecule type" value="Genomic_DNA"/>
</dbReference>
<dbReference type="PANTHER" id="PTHR30250:SF11">
    <property type="entry name" value="O-ANTIGEN TRANSPORTER-RELATED"/>
    <property type="match status" value="1"/>
</dbReference>